<dbReference type="InterPro" id="IPR016024">
    <property type="entry name" value="ARM-type_fold"/>
</dbReference>
<dbReference type="Pfam" id="PF03130">
    <property type="entry name" value="HEAT_PBS"/>
    <property type="match status" value="2"/>
</dbReference>
<keyword evidence="3" id="KW-1185">Reference proteome</keyword>
<name>A0ABT5E917_9BACT</name>
<gene>
    <name evidence="2" type="ORF">POL25_33705</name>
</gene>
<dbReference type="InterPro" id="IPR011989">
    <property type="entry name" value="ARM-like"/>
</dbReference>
<dbReference type="Proteomes" id="UP001221686">
    <property type="component" value="Unassembled WGS sequence"/>
</dbReference>
<dbReference type="PROSITE" id="PS51257">
    <property type="entry name" value="PROKAR_LIPOPROTEIN"/>
    <property type="match status" value="1"/>
</dbReference>
<comment type="caution">
    <text evidence="2">The sequence shown here is derived from an EMBL/GenBank/DDBJ whole genome shotgun (WGS) entry which is preliminary data.</text>
</comment>
<organism evidence="2 3">
    <name type="scientific">Nannocystis bainbridge</name>
    <dbReference type="NCBI Taxonomy" id="2995303"/>
    <lineage>
        <taxon>Bacteria</taxon>
        <taxon>Pseudomonadati</taxon>
        <taxon>Myxococcota</taxon>
        <taxon>Polyangia</taxon>
        <taxon>Nannocystales</taxon>
        <taxon>Nannocystaceae</taxon>
        <taxon>Nannocystis</taxon>
    </lineage>
</organism>
<dbReference type="Gene3D" id="1.25.10.10">
    <property type="entry name" value="Leucine-rich Repeat Variant"/>
    <property type="match status" value="2"/>
</dbReference>
<evidence type="ECO:0000313" key="3">
    <source>
        <dbReference type="Proteomes" id="UP001221686"/>
    </source>
</evidence>
<dbReference type="SUPFAM" id="SSF48371">
    <property type="entry name" value="ARM repeat"/>
    <property type="match status" value="2"/>
</dbReference>
<evidence type="ECO:0000256" key="1">
    <source>
        <dbReference type="SAM" id="MobiDB-lite"/>
    </source>
</evidence>
<protein>
    <recommendedName>
        <fullName evidence="4">HEAT repeat domain-containing protein</fullName>
    </recommendedName>
</protein>
<dbReference type="EMBL" id="JAQNDL010000003">
    <property type="protein sequence ID" value="MDC0721910.1"/>
    <property type="molecule type" value="Genomic_DNA"/>
</dbReference>
<dbReference type="RefSeq" id="WP_272090409.1">
    <property type="nucleotide sequence ID" value="NZ_JAQNDL010000003.1"/>
</dbReference>
<dbReference type="PANTHER" id="PTHR12697">
    <property type="entry name" value="PBS LYASE HEAT-LIKE PROTEIN"/>
    <property type="match status" value="1"/>
</dbReference>
<evidence type="ECO:0008006" key="4">
    <source>
        <dbReference type="Google" id="ProtNLM"/>
    </source>
</evidence>
<dbReference type="SMART" id="SM00567">
    <property type="entry name" value="EZ_HEAT"/>
    <property type="match status" value="6"/>
</dbReference>
<dbReference type="InterPro" id="IPR004155">
    <property type="entry name" value="PBS_lyase_HEAT"/>
</dbReference>
<reference evidence="2 3" key="1">
    <citation type="submission" date="2022-11" db="EMBL/GenBank/DDBJ databases">
        <title>Minimal conservation of predation-associated metabolite biosynthetic gene clusters underscores biosynthetic potential of Myxococcota including descriptions for ten novel species: Archangium lansinium sp. nov., Myxococcus landrumus sp. nov., Nannocystis bai.</title>
        <authorList>
            <person name="Ahearne A."/>
            <person name="Stevens C."/>
            <person name="Dowd S."/>
        </authorList>
    </citation>
    <scope>NUCLEOTIDE SEQUENCE [LARGE SCALE GENOMIC DNA]</scope>
    <source>
        <strain evidence="2 3">BB15-2</strain>
    </source>
</reference>
<accession>A0ABT5E917</accession>
<proteinExistence type="predicted"/>
<feature type="region of interest" description="Disordered" evidence="1">
    <location>
        <begin position="314"/>
        <end position="342"/>
    </location>
</feature>
<sequence>MRKLLLSSLFALSVFTTTGCKEPDPYAYETHIENIRNTSAKGIGFSGMKELVKTVITSPDNAPRLDEFVQKVVPVFEEQWDSSPEHQVNMLEMLRDIGRPEAAPLWSKALSTLDGSEEGRKRVLIALQGIQRAKATGSTDAVLGLFEGLTKDPSKDKGKAEGEIRRELARTLGILKDPKAAPALIAALQQPTEMRPPQIHRIVAEALGSLRDPAAIEPLVIANFSIPDDQTDSKNLSNRVKLALNSIGEPAVPRLVELLTGKEDDIVIKKVVEAGSTVPVVRFTAALMLGSLGSPQAVDALVKNIPADSCKAVVKEDPKKKDKKKKAAEEEEEDPDKAESENLRNAIVTTLGQIGDPKAAAAICPCTQASVHFEEQFMMAEALGYVGGEEAVKCLTNFIKTAESDPETLPSTDKTPLSIRIEAGRFAVLAAGPDQVAAVREAFAANTDPKVAEGLKQWEPAFTTLETCKSDKDCYLKVLKDTNANWVARENAAMELTRVAPGDAAVAEAIAQAYKVREVDARVTMALLASRIMQGKRCQKCVDALEDIMKGEKGTTDISYQKAVLTARDTIAKLTE</sequence>
<evidence type="ECO:0000313" key="2">
    <source>
        <dbReference type="EMBL" id="MDC0721910.1"/>
    </source>
</evidence>
<dbReference type="PANTHER" id="PTHR12697:SF5">
    <property type="entry name" value="DEOXYHYPUSINE HYDROXYLASE"/>
    <property type="match status" value="1"/>
</dbReference>